<dbReference type="Proteomes" id="UP000322791">
    <property type="component" value="Unassembled WGS sequence"/>
</dbReference>
<comment type="caution">
    <text evidence="2">The sequence shown here is derived from an EMBL/GenBank/DDBJ whole genome shotgun (WGS) entry which is preliminary data.</text>
</comment>
<dbReference type="PROSITE" id="PS51257">
    <property type="entry name" value="PROKAR_LIPOPROTEIN"/>
    <property type="match status" value="1"/>
</dbReference>
<feature type="signal peptide" evidence="1">
    <location>
        <begin position="1"/>
        <end position="22"/>
    </location>
</feature>
<gene>
    <name evidence="2" type="ORF">FY528_07530</name>
</gene>
<reference evidence="2 3" key="1">
    <citation type="submission" date="2019-08" db="EMBL/GenBank/DDBJ databases">
        <authorList>
            <person name="Seo M.-J."/>
        </authorList>
    </citation>
    <scope>NUCLEOTIDE SEQUENCE [LARGE SCALE GENOMIC DNA]</scope>
    <source>
        <strain evidence="2 3">KIGAM108</strain>
    </source>
</reference>
<keyword evidence="3" id="KW-1185">Reference proteome</keyword>
<feature type="chain" id="PRO_5022930990" description="DUF3823 domain-containing protein" evidence="1">
    <location>
        <begin position="23"/>
        <end position="192"/>
    </location>
</feature>
<dbReference type="AlphaFoldDB" id="A0A5D6V6F6"/>
<evidence type="ECO:0000313" key="3">
    <source>
        <dbReference type="Proteomes" id="UP000322791"/>
    </source>
</evidence>
<evidence type="ECO:0008006" key="4">
    <source>
        <dbReference type="Google" id="ProtNLM"/>
    </source>
</evidence>
<evidence type="ECO:0000256" key="1">
    <source>
        <dbReference type="SAM" id="SignalP"/>
    </source>
</evidence>
<organism evidence="2 3">
    <name type="scientific">Hymenobacter lutimineralis</name>
    <dbReference type="NCBI Taxonomy" id="2606448"/>
    <lineage>
        <taxon>Bacteria</taxon>
        <taxon>Pseudomonadati</taxon>
        <taxon>Bacteroidota</taxon>
        <taxon>Cytophagia</taxon>
        <taxon>Cytophagales</taxon>
        <taxon>Hymenobacteraceae</taxon>
        <taxon>Hymenobacter</taxon>
    </lineage>
</organism>
<protein>
    <recommendedName>
        <fullName evidence="4">DUF3823 domain-containing protein</fullName>
    </recommendedName>
</protein>
<proteinExistence type="predicted"/>
<dbReference type="EMBL" id="VTHL01000006">
    <property type="protein sequence ID" value="TYZ10900.1"/>
    <property type="molecule type" value="Genomic_DNA"/>
</dbReference>
<accession>A0A5D6V6F6</accession>
<evidence type="ECO:0000313" key="2">
    <source>
        <dbReference type="EMBL" id="TYZ10900.1"/>
    </source>
</evidence>
<keyword evidence="1" id="KW-0732">Signal</keyword>
<name>A0A5D6V6F6_9BACT</name>
<dbReference type="RefSeq" id="WP_149070385.1">
    <property type="nucleotide sequence ID" value="NZ_VTHL01000006.1"/>
</dbReference>
<sequence length="192" mass="21033">MMFTRTVRLVVAQLLLTLLLSASVVSCVSPPEYPDKPSIEFKSAVATATSDGTQAAILLTLAFKDGTGDLGLDSLDIKQPPFQQFNPDGSVNRYFNNYFIKIFRRDTDGVFRSLNVEPGFDGRFDHLAPSDKAAPIRGDLRYTIAILYGIPIDGTLDGPTVRKGDVIRLEINITDRGLNESNVITTNPITLP</sequence>